<dbReference type="CDD" id="cd06257">
    <property type="entry name" value="DnaJ"/>
    <property type="match status" value="1"/>
</dbReference>
<evidence type="ECO:0000256" key="9">
    <source>
        <dbReference type="ARBA" id="ARBA00053423"/>
    </source>
</evidence>
<dbReference type="SUPFAM" id="SSF46565">
    <property type="entry name" value="Chaperone J-domain"/>
    <property type="match status" value="1"/>
</dbReference>
<dbReference type="Pfam" id="PF00226">
    <property type="entry name" value="DnaJ"/>
    <property type="match status" value="1"/>
</dbReference>
<feature type="binding site" evidence="12">
    <location>
        <position position="206"/>
    </location>
    <ligand>
        <name>Zn(2+)</name>
        <dbReference type="ChEBI" id="CHEBI:29105"/>
        <label>1</label>
    </ligand>
</feature>
<comment type="subcellular location">
    <subcellularLocation>
        <location evidence="12">Cytoplasm</location>
    </subcellularLocation>
</comment>
<feature type="domain" description="CR-type" evidence="15">
    <location>
        <begin position="133"/>
        <end position="215"/>
    </location>
</feature>
<dbReference type="GO" id="GO:0051082">
    <property type="term" value="F:unfolded protein binding"/>
    <property type="evidence" value="ECO:0007669"/>
    <property type="project" value="UniProtKB-UniRule"/>
</dbReference>
<evidence type="ECO:0000259" key="14">
    <source>
        <dbReference type="PROSITE" id="PS50076"/>
    </source>
</evidence>
<dbReference type="FunFam" id="2.10.230.10:FF:000002">
    <property type="entry name" value="Molecular chaperone DnaJ"/>
    <property type="match status" value="1"/>
</dbReference>
<evidence type="ECO:0000256" key="6">
    <source>
        <dbReference type="ARBA" id="ARBA00022833"/>
    </source>
</evidence>
<organism evidence="16 17">
    <name type="scientific">Pseudoprevotella muciniphila</name>
    <dbReference type="NCBI Taxonomy" id="2133944"/>
    <lineage>
        <taxon>Bacteria</taxon>
        <taxon>Pseudomonadati</taxon>
        <taxon>Bacteroidota</taxon>
        <taxon>Bacteroidia</taxon>
        <taxon>Bacteroidales</taxon>
        <taxon>Prevotellaceae</taxon>
        <taxon>Pseudoprevotella</taxon>
    </lineage>
</organism>
<dbReference type="Gene3D" id="2.10.230.10">
    <property type="entry name" value="Heat shock protein DnaJ, cysteine-rich domain"/>
    <property type="match status" value="1"/>
</dbReference>
<dbReference type="InterPro" id="IPR008971">
    <property type="entry name" value="HSP40/DnaJ_pept-bd"/>
</dbReference>
<keyword evidence="1 12" id="KW-0963">Cytoplasm</keyword>
<dbReference type="InterPro" id="IPR001305">
    <property type="entry name" value="HSP_DnaJ_Cys-rich_dom"/>
</dbReference>
<evidence type="ECO:0000256" key="11">
    <source>
        <dbReference type="ARBA" id="ARBA00067609"/>
    </source>
</evidence>
<dbReference type="Pfam" id="PF00684">
    <property type="entry name" value="DnaJ_CXXCXGXG"/>
    <property type="match status" value="1"/>
</dbReference>
<dbReference type="CDD" id="cd10747">
    <property type="entry name" value="DnaJ_C"/>
    <property type="match status" value="1"/>
</dbReference>
<dbReference type="PANTHER" id="PTHR43096">
    <property type="entry name" value="DNAJ HOMOLOG 1, MITOCHONDRIAL-RELATED"/>
    <property type="match status" value="1"/>
</dbReference>
<dbReference type="AlphaFoldDB" id="A0A5P8E4J2"/>
<feature type="repeat" description="CXXCXGXG motif" evidence="12">
    <location>
        <begin position="189"/>
        <end position="196"/>
    </location>
</feature>
<feature type="binding site" evidence="12">
    <location>
        <position position="189"/>
    </location>
    <ligand>
        <name>Zn(2+)</name>
        <dbReference type="ChEBI" id="CHEBI:29105"/>
        <label>2</label>
    </ligand>
</feature>
<dbReference type="SUPFAM" id="SSF57938">
    <property type="entry name" value="DnaJ/Hsp40 cysteine-rich domain"/>
    <property type="match status" value="1"/>
</dbReference>
<feature type="binding site" evidence="12">
    <location>
        <position position="203"/>
    </location>
    <ligand>
        <name>Zn(2+)</name>
        <dbReference type="ChEBI" id="CHEBI:29105"/>
        <label>1</label>
    </ligand>
</feature>
<dbReference type="Gene3D" id="2.60.260.20">
    <property type="entry name" value="Urease metallochaperone UreE, N-terminal domain"/>
    <property type="match status" value="2"/>
</dbReference>
<dbReference type="GO" id="GO:0042026">
    <property type="term" value="P:protein refolding"/>
    <property type="evidence" value="ECO:0007669"/>
    <property type="project" value="TreeGrafter"/>
</dbReference>
<evidence type="ECO:0000313" key="17">
    <source>
        <dbReference type="Proteomes" id="UP000249375"/>
    </source>
</evidence>
<dbReference type="NCBIfam" id="NF008035">
    <property type="entry name" value="PRK10767.1"/>
    <property type="match status" value="1"/>
</dbReference>
<feature type="binding site" evidence="12">
    <location>
        <position position="163"/>
    </location>
    <ligand>
        <name>Zn(2+)</name>
        <dbReference type="ChEBI" id="CHEBI:29105"/>
        <label>2</label>
    </ligand>
</feature>
<evidence type="ECO:0000256" key="13">
    <source>
        <dbReference type="PROSITE-ProRule" id="PRU00546"/>
    </source>
</evidence>
<feature type="repeat" description="CXXCXGXG motif" evidence="12">
    <location>
        <begin position="163"/>
        <end position="170"/>
    </location>
</feature>
<dbReference type="SUPFAM" id="SSF49493">
    <property type="entry name" value="HSP40/DnaJ peptide-binding domain"/>
    <property type="match status" value="2"/>
</dbReference>
<accession>A0A5P8E4J2</accession>
<keyword evidence="8 12" id="KW-0143">Chaperone</keyword>
<feature type="binding site" evidence="12">
    <location>
        <position position="146"/>
    </location>
    <ligand>
        <name>Zn(2+)</name>
        <dbReference type="ChEBI" id="CHEBI:29105"/>
        <label>1</label>
    </ligand>
</feature>
<feature type="domain" description="J" evidence="14">
    <location>
        <begin position="2"/>
        <end position="67"/>
    </location>
</feature>
<dbReference type="SMART" id="SM00271">
    <property type="entry name" value="DnaJ"/>
    <property type="match status" value="1"/>
</dbReference>
<dbReference type="NCBIfam" id="TIGR02349">
    <property type="entry name" value="DnaJ_bact"/>
    <property type="match status" value="1"/>
</dbReference>
<gene>
    <name evidence="12 16" type="primary">dnaJ</name>
    <name evidence="16" type="ORF">C7Y71_001865</name>
</gene>
<feature type="binding site" evidence="12">
    <location>
        <position position="149"/>
    </location>
    <ligand>
        <name>Zn(2+)</name>
        <dbReference type="ChEBI" id="CHEBI:29105"/>
        <label>1</label>
    </ligand>
</feature>
<feature type="binding site" evidence="12">
    <location>
        <position position="166"/>
    </location>
    <ligand>
        <name>Zn(2+)</name>
        <dbReference type="ChEBI" id="CHEBI:29105"/>
        <label>2</label>
    </ligand>
</feature>
<dbReference type="PROSITE" id="PS51188">
    <property type="entry name" value="ZF_CR"/>
    <property type="match status" value="1"/>
</dbReference>
<dbReference type="GO" id="GO:0006260">
    <property type="term" value="P:DNA replication"/>
    <property type="evidence" value="ECO:0007669"/>
    <property type="project" value="UniProtKB-KW"/>
</dbReference>
<dbReference type="GO" id="GO:0005524">
    <property type="term" value="F:ATP binding"/>
    <property type="evidence" value="ECO:0007669"/>
    <property type="project" value="InterPro"/>
</dbReference>
<comment type="function">
    <text evidence="9 12">Participates actively in the response to hyperosmotic and heat shock by preventing the aggregation of stress-denatured proteins and by disaggregating proteins, also in an autonomous, DnaK-independent fashion. Unfolded proteins bind initially to DnaJ; upon interaction with the DnaJ-bound protein, DnaK hydrolyzes its bound ATP, resulting in the formation of a stable complex. GrpE releases ADP from DnaK; ATP binding to DnaK triggers the release of the substrate protein, thus completing the reaction cycle. Several rounds of ATP-dependent interactions between DnaJ, DnaK and GrpE are required for fully efficient folding. Also involved, together with DnaK and GrpE, in the DNA replication of plasmids through activation of initiation proteins.</text>
</comment>
<dbReference type="Proteomes" id="UP000249375">
    <property type="component" value="Chromosome"/>
</dbReference>
<feature type="zinc finger region" description="CR-type" evidence="13">
    <location>
        <begin position="133"/>
        <end position="215"/>
    </location>
</feature>
<evidence type="ECO:0000256" key="3">
    <source>
        <dbReference type="ARBA" id="ARBA00022723"/>
    </source>
</evidence>
<dbReference type="EMBL" id="CP033459">
    <property type="protein sequence ID" value="QFQ11867.1"/>
    <property type="molecule type" value="Genomic_DNA"/>
</dbReference>
<comment type="cofactor">
    <cofactor evidence="12">
        <name>Zn(2+)</name>
        <dbReference type="ChEBI" id="CHEBI:29105"/>
    </cofactor>
    <text evidence="12">Binds 2 Zn(2+) ions per monomer.</text>
</comment>
<keyword evidence="5 12" id="KW-0863">Zinc-finger</keyword>
<dbReference type="FunFam" id="2.60.260.20:FF:000005">
    <property type="entry name" value="Chaperone protein dnaJ 1, mitochondrial"/>
    <property type="match status" value="1"/>
</dbReference>
<dbReference type="GO" id="GO:0008270">
    <property type="term" value="F:zinc ion binding"/>
    <property type="evidence" value="ECO:0007669"/>
    <property type="project" value="UniProtKB-UniRule"/>
</dbReference>
<comment type="similarity">
    <text evidence="10 12">Belongs to the DnaJ family.</text>
</comment>
<dbReference type="HAMAP" id="MF_01152">
    <property type="entry name" value="DnaJ"/>
    <property type="match status" value="1"/>
</dbReference>
<reference evidence="16 17" key="1">
    <citation type="submission" date="2018-11" db="EMBL/GenBank/DDBJ databases">
        <authorList>
            <person name="Na S.W."/>
            <person name="Baik M."/>
        </authorList>
    </citation>
    <scope>NUCLEOTIDE SEQUENCE [LARGE SCALE GENOMIC DNA]</scope>
    <source>
        <strain evidence="16 17">E39</strain>
    </source>
</reference>
<sequence>MDFYEILGVKKDATADEIKKAYRKAALKYHPDRNPGDKEAEEKFKEAARAYEILSDPDKRARYDQFGEAGINGQGFGAQGMDLNDIFSHFSTIFDEMGIGGFSGYSRGPRRAQFRGSDLRMKVKLSLSEIQNGATKKFKVHKDIPCPDCHGTGCVNGSQPVTCPDCNGQGFVLRQQRTIFGTMQSQETCPKCHGEGTIVKDPCSRCHGEGITKGEEIVEINIPAGVEEGMVVTSRGKGNAARHNGIAGDLQVLISEETDKSLIRNGNDLIYNLLLTIPQAVLGDSVEIPTVDGKVRIKIKPGTQPGTVLALHGKGLPSVNSYHTGDLLVNISVYMPEKLSDEERKFFEKMKDSANSKGNESIKDKIFRTFRKYFDQ</sequence>
<dbReference type="FunFam" id="1.10.287.110:FF:000034">
    <property type="entry name" value="Chaperone protein DnaJ"/>
    <property type="match status" value="1"/>
</dbReference>
<keyword evidence="6 12" id="KW-0862">Zinc</keyword>
<dbReference type="GO" id="GO:0031072">
    <property type="term" value="F:heat shock protein binding"/>
    <property type="evidence" value="ECO:0007669"/>
    <property type="project" value="InterPro"/>
</dbReference>
<dbReference type="KEGG" id="alq:C7Y71_001865"/>
<evidence type="ECO:0000256" key="1">
    <source>
        <dbReference type="ARBA" id="ARBA00022490"/>
    </source>
</evidence>
<dbReference type="InterPro" id="IPR001623">
    <property type="entry name" value="DnaJ_domain"/>
</dbReference>
<dbReference type="InterPro" id="IPR036869">
    <property type="entry name" value="J_dom_sf"/>
</dbReference>
<evidence type="ECO:0000256" key="12">
    <source>
        <dbReference type="HAMAP-Rule" id="MF_01152"/>
    </source>
</evidence>
<dbReference type="PRINTS" id="PR00625">
    <property type="entry name" value="JDOMAIN"/>
</dbReference>
<comment type="subunit">
    <text evidence="12">Homodimer.</text>
</comment>
<dbReference type="PROSITE" id="PS50076">
    <property type="entry name" value="DNAJ_2"/>
    <property type="match status" value="1"/>
</dbReference>
<dbReference type="GO" id="GO:0005737">
    <property type="term" value="C:cytoplasm"/>
    <property type="evidence" value="ECO:0007669"/>
    <property type="project" value="UniProtKB-SubCell"/>
</dbReference>
<evidence type="ECO:0000259" key="15">
    <source>
        <dbReference type="PROSITE" id="PS51188"/>
    </source>
</evidence>
<name>A0A5P8E4J2_9BACT</name>
<evidence type="ECO:0000256" key="4">
    <source>
        <dbReference type="ARBA" id="ARBA00022737"/>
    </source>
</evidence>
<comment type="domain">
    <text evidence="12">The J domain is necessary and sufficient to stimulate DnaK ATPase activity. Zinc center 1 plays an important role in the autonomous, DnaK-independent chaperone activity of DnaJ. Zinc center 2 is essential for interaction with DnaK and for DnaJ activity.</text>
</comment>
<dbReference type="InterPro" id="IPR002939">
    <property type="entry name" value="DnaJ_C"/>
</dbReference>
<protein>
    <recommendedName>
        <fullName evidence="11 12">Chaperone protein DnaJ</fullName>
    </recommendedName>
</protein>
<keyword evidence="17" id="KW-1185">Reference proteome</keyword>
<dbReference type="Pfam" id="PF01556">
    <property type="entry name" value="DnaJ_C"/>
    <property type="match status" value="1"/>
</dbReference>
<evidence type="ECO:0000256" key="5">
    <source>
        <dbReference type="ARBA" id="ARBA00022771"/>
    </source>
</evidence>
<evidence type="ECO:0000256" key="8">
    <source>
        <dbReference type="ARBA" id="ARBA00023186"/>
    </source>
</evidence>
<evidence type="ECO:0000256" key="7">
    <source>
        <dbReference type="ARBA" id="ARBA00023016"/>
    </source>
</evidence>
<feature type="repeat" description="CXXCXGXG motif" evidence="12">
    <location>
        <begin position="203"/>
        <end position="210"/>
    </location>
</feature>
<dbReference type="InterPro" id="IPR012724">
    <property type="entry name" value="DnaJ"/>
</dbReference>
<feature type="repeat" description="CXXCXGXG motif" evidence="12">
    <location>
        <begin position="146"/>
        <end position="153"/>
    </location>
</feature>
<evidence type="ECO:0000256" key="10">
    <source>
        <dbReference type="ARBA" id="ARBA00061004"/>
    </source>
</evidence>
<keyword evidence="3 12" id="KW-0479">Metal-binding</keyword>
<feature type="binding site" evidence="12">
    <location>
        <position position="192"/>
    </location>
    <ligand>
        <name>Zn(2+)</name>
        <dbReference type="ChEBI" id="CHEBI:29105"/>
        <label>2</label>
    </ligand>
</feature>
<dbReference type="GO" id="GO:0009408">
    <property type="term" value="P:response to heat"/>
    <property type="evidence" value="ECO:0007669"/>
    <property type="project" value="InterPro"/>
</dbReference>
<keyword evidence="2 12" id="KW-0235">DNA replication</keyword>
<dbReference type="InterPro" id="IPR036410">
    <property type="entry name" value="HSP_DnaJ_Cys-rich_dom_sf"/>
</dbReference>
<keyword evidence="7 12" id="KW-0346">Stress response</keyword>
<dbReference type="OrthoDB" id="9779889at2"/>
<dbReference type="Gene3D" id="1.10.287.110">
    <property type="entry name" value="DnaJ domain"/>
    <property type="match status" value="1"/>
</dbReference>
<dbReference type="InterPro" id="IPR018253">
    <property type="entry name" value="DnaJ_domain_CS"/>
</dbReference>
<keyword evidence="4 12" id="KW-0677">Repeat</keyword>
<dbReference type="PROSITE" id="PS00636">
    <property type="entry name" value="DNAJ_1"/>
    <property type="match status" value="1"/>
</dbReference>
<dbReference type="CDD" id="cd10719">
    <property type="entry name" value="DnaJ_zf"/>
    <property type="match status" value="1"/>
</dbReference>
<dbReference type="RefSeq" id="WP_111897758.1">
    <property type="nucleotide sequence ID" value="NZ_CP033459.1"/>
</dbReference>
<dbReference type="PANTHER" id="PTHR43096:SF48">
    <property type="entry name" value="CHAPERONE PROTEIN DNAJ"/>
    <property type="match status" value="1"/>
</dbReference>
<evidence type="ECO:0000313" key="16">
    <source>
        <dbReference type="EMBL" id="QFQ11867.1"/>
    </source>
</evidence>
<evidence type="ECO:0000256" key="2">
    <source>
        <dbReference type="ARBA" id="ARBA00022705"/>
    </source>
</evidence>
<proteinExistence type="inferred from homology"/>